<evidence type="ECO:0000256" key="1">
    <source>
        <dbReference type="ARBA" id="ARBA00022679"/>
    </source>
</evidence>
<dbReference type="Proteomes" id="UP000297814">
    <property type="component" value="Unassembled WGS sequence"/>
</dbReference>
<evidence type="ECO:0000313" key="3">
    <source>
        <dbReference type="EMBL" id="TGO39537.1"/>
    </source>
</evidence>
<keyword evidence="4" id="KW-1185">Reference proteome</keyword>
<comment type="caution">
    <text evidence="3">The sequence shown here is derived from an EMBL/GenBank/DDBJ whole genome shotgun (WGS) entry which is preliminary data.</text>
</comment>
<dbReference type="EMBL" id="PQXK01000052">
    <property type="protein sequence ID" value="TGO39537.1"/>
    <property type="molecule type" value="Genomic_DNA"/>
</dbReference>
<gene>
    <name evidence="3" type="ORF">BHYA_0052g00360</name>
</gene>
<name>A0A4Z1H2C7_9HELO</name>
<keyword evidence="1" id="KW-0808">Transferase</keyword>
<organism evidence="3 4">
    <name type="scientific">Botrytis hyacinthi</name>
    <dbReference type="NCBI Taxonomy" id="278943"/>
    <lineage>
        <taxon>Eukaryota</taxon>
        <taxon>Fungi</taxon>
        <taxon>Dikarya</taxon>
        <taxon>Ascomycota</taxon>
        <taxon>Pezizomycotina</taxon>
        <taxon>Leotiomycetes</taxon>
        <taxon>Helotiales</taxon>
        <taxon>Sclerotiniaceae</taxon>
        <taxon>Botrytis</taxon>
    </lineage>
</organism>
<dbReference type="Pfam" id="PF22664">
    <property type="entry name" value="TRI-like_N"/>
    <property type="match status" value="1"/>
</dbReference>
<reference evidence="3 4" key="1">
    <citation type="submission" date="2017-12" db="EMBL/GenBank/DDBJ databases">
        <title>Comparative genomics of Botrytis spp.</title>
        <authorList>
            <person name="Valero-Jimenez C.A."/>
            <person name="Tapia P."/>
            <person name="Veloso J."/>
            <person name="Silva-Moreno E."/>
            <person name="Staats M."/>
            <person name="Valdes J.H."/>
            <person name="Van Kan J.A.L."/>
        </authorList>
    </citation>
    <scope>NUCLEOTIDE SEQUENCE [LARGE SCALE GENOMIC DNA]</scope>
    <source>
        <strain evidence="3 4">Bh0001</strain>
    </source>
</reference>
<dbReference type="Gene3D" id="3.30.559.10">
    <property type="entry name" value="Chloramphenicol acetyltransferase-like domain"/>
    <property type="match status" value="1"/>
</dbReference>
<dbReference type="AlphaFoldDB" id="A0A4Z1H2C7"/>
<dbReference type="GO" id="GO:0016740">
    <property type="term" value="F:transferase activity"/>
    <property type="evidence" value="ECO:0007669"/>
    <property type="project" value="UniProtKB-KW"/>
</dbReference>
<evidence type="ECO:0000259" key="2">
    <source>
        <dbReference type="Pfam" id="PF22664"/>
    </source>
</evidence>
<dbReference type="InterPro" id="IPR054710">
    <property type="entry name" value="Tri101-like_N"/>
</dbReference>
<evidence type="ECO:0000313" key="4">
    <source>
        <dbReference type="Proteomes" id="UP000297814"/>
    </source>
</evidence>
<sequence length="220" mass="24991">MAPKTHTHIPLSPFDHVPPVIHVTAVMYLPLKAGVNPAQAFEILQTGLKSTFVTIPWLSDKVWPQDSKAPGWRPGQLEIRHGVVDIDSPSPYQLKFKQLESDYSYEELKEESFLPNSFEYEDIMWAPFIPPTDKGAEVFVAQANLIPGGCILTQAIHHADMRFHLCIGNEGNPEGFSVLMGEFKKWTRICFVLPRKKNGGSGFGTRRETRLERRTNLLYW</sequence>
<feature type="domain" description="Trichothecene 3-O-acetyltransferase-like N-terminal" evidence="2">
    <location>
        <begin position="30"/>
        <end position="161"/>
    </location>
</feature>
<protein>
    <recommendedName>
        <fullName evidence="2">Trichothecene 3-O-acetyltransferase-like N-terminal domain-containing protein</fullName>
    </recommendedName>
</protein>
<accession>A0A4Z1H2C7</accession>
<dbReference type="InterPro" id="IPR023213">
    <property type="entry name" value="CAT-like_dom_sf"/>
</dbReference>
<proteinExistence type="predicted"/>